<keyword evidence="6" id="KW-1185">Reference proteome</keyword>
<evidence type="ECO:0000256" key="1">
    <source>
        <dbReference type="ARBA" id="ARBA00007285"/>
    </source>
</evidence>
<gene>
    <name evidence="5" type="ORF">L9F63_023621</name>
</gene>
<dbReference type="Proteomes" id="UP001233999">
    <property type="component" value="Unassembled WGS sequence"/>
</dbReference>
<reference evidence="5" key="1">
    <citation type="journal article" date="2023" name="IScience">
        <title>Live-bearing cockroach genome reveals convergent evolutionary mechanisms linked to viviparity in insects and beyond.</title>
        <authorList>
            <person name="Fouks B."/>
            <person name="Harrison M.C."/>
            <person name="Mikhailova A.A."/>
            <person name="Marchal E."/>
            <person name="English S."/>
            <person name="Carruthers M."/>
            <person name="Jennings E.C."/>
            <person name="Chiamaka E.L."/>
            <person name="Frigard R.A."/>
            <person name="Pippel M."/>
            <person name="Attardo G.M."/>
            <person name="Benoit J.B."/>
            <person name="Bornberg-Bauer E."/>
            <person name="Tobe S.S."/>
        </authorList>
    </citation>
    <scope>NUCLEOTIDE SEQUENCE</scope>
    <source>
        <strain evidence="5">Stay&amp;Tobe</strain>
    </source>
</reference>
<accession>A0AAD8E8N6</accession>
<evidence type="ECO:0000313" key="5">
    <source>
        <dbReference type="EMBL" id="KAJ9581203.1"/>
    </source>
</evidence>
<feature type="chain" id="PRO_5042175565" description="DUF3456 domain-containing protein" evidence="3">
    <location>
        <begin position="22"/>
        <end position="166"/>
    </location>
</feature>
<dbReference type="InterPro" id="IPR021852">
    <property type="entry name" value="DUF3456"/>
</dbReference>
<protein>
    <recommendedName>
        <fullName evidence="4">DUF3456 domain-containing protein</fullName>
    </recommendedName>
</protein>
<evidence type="ECO:0000313" key="6">
    <source>
        <dbReference type="Proteomes" id="UP001233999"/>
    </source>
</evidence>
<dbReference type="PANTHER" id="PTHR15382:SF8">
    <property type="entry name" value="CANOPY B"/>
    <property type="match status" value="1"/>
</dbReference>
<evidence type="ECO:0000256" key="2">
    <source>
        <dbReference type="ARBA" id="ARBA00022729"/>
    </source>
</evidence>
<keyword evidence="2 3" id="KW-0732">Signal</keyword>
<dbReference type="AlphaFoldDB" id="A0AAD8E8N6"/>
<sequence>MTMHSVFVAVLLSIFLVHGHGSDPDKSKNKESLHSVKLAPCQACKVLVESFKQEMEKTARGKFEGGDAAWEEEHLGSYARSEVRLVEIQENLCLTVERGKSQCHTLAEVLENHLEEWWFQKQDEDLHKFICIDTLKNCCAENRFGPECKPCPGYPDNVCNKSGKCK</sequence>
<dbReference type="PANTHER" id="PTHR15382">
    <property type="entry name" value="CTG4A-RELATED"/>
    <property type="match status" value="1"/>
</dbReference>
<feature type="non-terminal residue" evidence="5">
    <location>
        <position position="166"/>
    </location>
</feature>
<name>A0AAD8E8N6_DIPPU</name>
<feature type="signal peptide" evidence="3">
    <location>
        <begin position="1"/>
        <end position="21"/>
    </location>
</feature>
<evidence type="ECO:0000259" key="4">
    <source>
        <dbReference type="Pfam" id="PF11938"/>
    </source>
</evidence>
<evidence type="ECO:0000256" key="3">
    <source>
        <dbReference type="SAM" id="SignalP"/>
    </source>
</evidence>
<organism evidence="5 6">
    <name type="scientific">Diploptera punctata</name>
    <name type="common">Pacific beetle cockroach</name>
    <dbReference type="NCBI Taxonomy" id="6984"/>
    <lineage>
        <taxon>Eukaryota</taxon>
        <taxon>Metazoa</taxon>
        <taxon>Ecdysozoa</taxon>
        <taxon>Arthropoda</taxon>
        <taxon>Hexapoda</taxon>
        <taxon>Insecta</taxon>
        <taxon>Pterygota</taxon>
        <taxon>Neoptera</taxon>
        <taxon>Polyneoptera</taxon>
        <taxon>Dictyoptera</taxon>
        <taxon>Blattodea</taxon>
        <taxon>Blaberoidea</taxon>
        <taxon>Blaberidae</taxon>
        <taxon>Diplopterinae</taxon>
        <taxon>Diploptera</taxon>
    </lineage>
</organism>
<proteinExistence type="inferred from homology"/>
<feature type="domain" description="DUF3456" evidence="4">
    <location>
        <begin position="41"/>
        <end position="95"/>
    </location>
</feature>
<comment type="caution">
    <text evidence="5">The sequence shown here is derived from an EMBL/GenBank/DDBJ whole genome shotgun (WGS) entry which is preliminary data.</text>
</comment>
<reference evidence="5" key="2">
    <citation type="submission" date="2023-05" db="EMBL/GenBank/DDBJ databases">
        <authorList>
            <person name="Fouks B."/>
        </authorList>
    </citation>
    <scope>NUCLEOTIDE SEQUENCE</scope>
    <source>
        <strain evidence="5">Stay&amp;Tobe</strain>
        <tissue evidence="5">Testes</tissue>
    </source>
</reference>
<comment type="similarity">
    <text evidence="1">Belongs to the canopy family.</text>
</comment>
<feature type="domain" description="DUF3456" evidence="4">
    <location>
        <begin position="100"/>
        <end position="138"/>
    </location>
</feature>
<dbReference type="EMBL" id="JASPKZ010007986">
    <property type="protein sequence ID" value="KAJ9581203.1"/>
    <property type="molecule type" value="Genomic_DNA"/>
</dbReference>
<dbReference type="Pfam" id="PF11938">
    <property type="entry name" value="DUF3456"/>
    <property type="match status" value="2"/>
</dbReference>